<organism evidence="2 3">
    <name type="scientific">Vreelandella nanhaiensis</name>
    <dbReference type="NCBI Taxonomy" id="1258546"/>
    <lineage>
        <taxon>Bacteria</taxon>
        <taxon>Pseudomonadati</taxon>
        <taxon>Pseudomonadota</taxon>
        <taxon>Gammaproteobacteria</taxon>
        <taxon>Oceanospirillales</taxon>
        <taxon>Halomonadaceae</taxon>
        <taxon>Vreelandella</taxon>
    </lineage>
</organism>
<keyword evidence="3" id="KW-1185">Reference proteome</keyword>
<accession>A0A3S0W080</accession>
<dbReference type="EMBL" id="RZHF01000028">
    <property type="protein sequence ID" value="RUR28057.1"/>
    <property type="molecule type" value="Genomic_DNA"/>
</dbReference>
<keyword evidence="1" id="KW-0472">Membrane</keyword>
<sequence length="60" mass="6190">MPFSGSPSAKNSFIVNRPAPAALCALLARLAAAAGALVLTTRYMEAAKEARGNVLRGMSK</sequence>
<proteinExistence type="predicted"/>
<evidence type="ECO:0000256" key="1">
    <source>
        <dbReference type="SAM" id="Phobius"/>
    </source>
</evidence>
<evidence type="ECO:0000313" key="2">
    <source>
        <dbReference type="EMBL" id="RUR28057.1"/>
    </source>
</evidence>
<reference evidence="2 3" key="1">
    <citation type="submission" date="2018-12" db="EMBL/GenBank/DDBJ databases">
        <title>three novel Halomonas strain isolated from plants.</title>
        <authorList>
            <person name="Sun C."/>
        </authorList>
    </citation>
    <scope>NUCLEOTIDE SEQUENCE [LARGE SCALE GENOMIC DNA]</scope>
    <source>
        <strain evidence="2 3">JCM 18142</strain>
    </source>
</reference>
<evidence type="ECO:0000313" key="3">
    <source>
        <dbReference type="Proteomes" id="UP000287023"/>
    </source>
</evidence>
<comment type="caution">
    <text evidence="2">The sequence shown here is derived from an EMBL/GenBank/DDBJ whole genome shotgun (WGS) entry which is preliminary data.</text>
</comment>
<protein>
    <submittedName>
        <fullName evidence="2">Uncharacterized protein</fullName>
    </submittedName>
</protein>
<keyword evidence="1" id="KW-0812">Transmembrane</keyword>
<keyword evidence="1" id="KW-1133">Transmembrane helix</keyword>
<dbReference type="AlphaFoldDB" id="A0A3S0W080"/>
<gene>
    <name evidence="2" type="ORF">ELY38_16890</name>
</gene>
<dbReference type="Proteomes" id="UP000287023">
    <property type="component" value="Unassembled WGS sequence"/>
</dbReference>
<feature type="transmembrane region" description="Helical" evidence="1">
    <location>
        <begin position="20"/>
        <end position="39"/>
    </location>
</feature>
<name>A0A3S0W080_9GAMM</name>